<dbReference type="CDD" id="cd19165">
    <property type="entry name" value="HemeO"/>
    <property type="match status" value="1"/>
</dbReference>
<dbReference type="PANTHER" id="PTHR10720">
    <property type="entry name" value="HEME OXYGENASE"/>
    <property type="match status" value="1"/>
</dbReference>
<keyword evidence="4" id="KW-0812">Transmembrane</keyword>
<dbReference type="GeneID" id="92208139"/>
<keyword evidence="4" id="KW-1133">Transmembrane helix</keyword>
<dbReference type="PANTHER" id="PTHR10720:SF0">
    <property type="entry name" value="HEME OXYGENASE"/>
    <property type="match status" value="1"/>
</dbReference>
<dbReference type="PIRSF" id="PIRSF000343">
    <property type="entry name" value="Haem_Oase"/>
    <property type="match status" value="1"/>
</dbReference>
<dbReference type="InterPro" id="IPR002051">
    <property type="entry name" value="Haem_Oase"/>
</dbReference>
<evidence type="ECO:0008006" key="7">
    <source>
        <dbReference type="Google" id="ProtNLM"/>
    </source>
</evidence>
<keyword evidence="2" id="KW-0479">Metal-binding</keyword>
<feature type="transmembrane region" description="Helical" evidence="4">
    <location>
        <begin position="155"/>
        <end position="175"/>
    </location>
</feature>
<dbReference type="Pfam" id="PF01126">
    <property type="entry name" value="Heme_oxygenase"/>
    <property type="match status" value="1"/>
</dbReference>
<evidence type="ECO:0000313" key="6">
    <source>
        <dbReference type="Proteomes" id="UP001497383"/>
    </source>
</evidence>
<keyword evidence="1" id="KW-0349">Heme</keyword>
<dbReference type="InterPro" id="IPR016084">
    <property type="entry name" value="Haem_Oase-like_multi-hlx"/>
</dbReference>
<sequence>MSATATEKPLYNATGATTKLSQQEIIPSKTDVGALANRINTETRSLHDKVDKLVTLKMAIALRNYKVFRQGLQSFYHVFQSIETALQHQLETYPDSEWSTMLREVWKPEIARTGKAEQDLMFFYNDDKSKFVTPKMKEQIAFASHIKEVTAKKPYLLFAYLHVMYLALFAGGRIMRSSFAKATGMYPRKDGLSHDEIVKLGTNFFTFDVADENLLRVMYKRDYELVTRNGLTEEQKLEIIEESKFIFEQNARCLNELEQYNMQKIHGTWTYLVLTKGYYGVIAVVCILMILFAQRLLFRN</sequence>
<name>A0ABP0ZLG0_9ASCO</name>
<keyword evidence="6" id="KW-1185">Reference proteome</keyword>
<evidence type="ECO:0000256" key="2">
    <source>
        <dbReference type="ARBA" id="ARBA00022723"/>
    </source>
</evidence>
<proteinExistence type="predicted"/>
<evidence type="ECO:0000313" key="5">
    <source>
        <dbReference type="EMBL" id="CAK9438719.1"/>
    </source>
</evidence>
<keyword evidence="3" id="KW-0408">Iron</keyword>
<accession>A0ABP0ZLG0</accession>
<keyword evidence="4" id="KW-0472">Membrane</keyword>
<protein>
    <recommendedName>
        <fullName evidence="7">Heme-binding protein HMX1</fullName>
    </recommendedName>
</protein>
<evidence type="ECO:0000256" key="1">
    <source>
        <dbReference type="ARBA" id="ARBA00022617"/>
    </source>
</evidence>
<dbReference type="SUPFAM" id="SSF48613">
    <property type="entry name" value="Heme oxygenase-like"/>
    <property type="match status" value="1"/>
</dbReference>
<evidence type="ECO:0000256" key="4">
    <source>
        <dbReference type="SAM" id="Phobius"/>
    </source>
</evidence>
<feature type="transmembrane region" description="Helical" evidence="4">
    <location>
        <begin position="278"/>
        <end position="298"/>
    </location>
</feature>
<dbReference type="RefSeq" id="XP_066829881.1">
    <property type="nucleotide sequence ID" value="XM_066972998.1"/>
</dbReference>
<dbReference type="EMBL" id="OZ022407">
    <property type="protein sequence ID" value="CAK9438719.1"/>
    <property type="molecule type" value="Genomic_DNA"/>
</dbReference>
<evidence type="ECO:0000256" key="3">
    <source>
        <dbReference type="ARBA" id="ARBA00023004"/>
    </source>
</evidence>
<gene>
    <name evidence="5" type="ORF">LODBEIA_P29430</name>
</gene>
<dbReference type="Proteomes" id="UP001497383">
    <property type="component" value="Chromosome 3"/>
</dbReference>
<reference evidence="5 6" key="1">
    <citation type="submission" date="2024-03" db="EMBL/GenBank/DDBJ databases">
        <authorList>
            <person name="Brejova B."/>
        </authorList>
    </citation>
    <scope>NUCLEOTIDE SEQUENCE [LARGE SCALE GENOMIC DNA]</scope>
    <source>
        <strain evidence="5 6">CBS 14171</strain>
    </source>
</reference>
<organism evidence="5 6">
    <name type="scientific">Lodderomyces beijingensis</name>
    <dbReference type="NCBI Taxonomy" id="1775926"/>
    <lineage>
        <taxon>Eukaryota</taxon>
        <taxon>Fungi</taxon>
        <taxon>Dikarya</taxon>
        <taxon>Ascomycota</taxon>
        <taxon>Saccharomycotina</taxon>
        <taxon>Pichiomycetes</taxon>
        <taxon>Debaryomycetaceae</taxon>
        <taxon>Candida/Lodderomyces clade</taxon>
        <taxon>Lodderomyces</taxon>
    </lineage>
</organism>
<dbReference type="InterPro" id="IPR016053">
    <property type="entry name" value="Haem_Oase-like"/>
</dbReference>
<dbReference type="Gene3D" id="1.20.910.10">
    <property type="entry name" value="Heme oxygenase-like"/>
    <property type="match status" value="1"/>
</dbReference>